<dbReference type="AlphaFoldDB" id="A0A4Y7PLC4"/>
<keyword evidence="3" id="KW-1185">Reference proteome</keyword>
<dbReference type="EMBL" id="ML170260">
    <property type="protein sequence ID" value="TDL15856.1"/>
    <property type="molecule type" value="Genomic_DNA"/>
</dbReference>
<dbReference type="VEuPathDB" id="FungiDB:BD410DRAFT_902370"/>
<reference evidence="2 3" key="1">
    <citation type="submission" date="2018-06" db="EMBL/GenBank/DDBJ databases">
        <title>A transcriptomic atlas of mushroom development highlights an independent origin of complex multicellularity.</title>
        <authorList>
            <consortium name="DOE Joint Genome Institute"/>
            <person name="Krizsan K."/>
            <person name="Almasi E."/>
            <person name="Merenyi Z."/>
            <person name="Sahu N."/>
            <person name="Viragh M."/>
            <person name="Koszo T."/>
            <person name="Mondo S."/>
            <person name="Kiss B."/>
            <person name="Balint B."/>
            <person name="Kues U."/>
            <person name="Barry K."/>
            <person name="Hegedus J.C."/>
            <person name="Henrissat B."/>
            <person name="Johnson J."/>
            <person name="Lipzen A."/>
            <person name="Ohm R."/>
            <person name="Nagy I."/>
            <person name="Pangilinan J."/>
            <person name="Yan J."/>
            <person name="Xiong Y."/>
            <person name="Grigoriev I.V."/>
            <person name="Hibbett D.S."/>
            <person name="Nagy L.G."/>
        </authorList>
    </citation>
    <scope>NUCLEOTIDE SEQUENCE [LARGE SCALE GENOMIC DNA]</scope>
    <source>
        <strain evidence="2 3">SZMC22713</strain>
    </source>
</reference>
<proteinExistence type="predicted"/>
<feature type="compositionally biased region" description="Acidic residues" evidence="1">
    <location>
        <begin position="88"/>
        <end position="110"/>
    </location>
</feature>
<organism evidence="2 3">
    <name type="scientific">Rickenella mellea</name>
    <dbReference type="NCBI Taxonomy" id="50990"/>
    <lineage>
        <taxon>Eukaryota</taxon>
        <taxon>Fungi</taxon>
        <taxon>Dikarya</taxon>
        <taxon>Basidiomycota</taxon>
        <taxon>Agaricomycotina</taxon>
        <taxon>Agaricomycetes</taxon>
        <taxon>Hymenochaetales</taxon>
        <taxon>Rickenellaceae</taxon>
        <taxon>Rickenella</taxon>
    </lineage>
</organism>
<dbReference type="Proteomes" id="UP000294933">
    <property type="component" value="Unassembled WGS sequence"/>
</dbReference>
<feature type="compositionally biased region" description="Polar residues" evidence="1">
    <location>
        <begin position="26"/>
        <end position="36"/>
    </location>
</feature>
<sequence>MFHPVAHLQAQGIAPAPPTDDENSQERSSSPLTSLSCKDRINNAAPDDTGFLKPPQASIDVKEEPQEDRVDDVVSDRPCFGSACVQDPGEEQQEQPCETSEDDVKEEPLEDEVKKALQDEIRVHEERIQQLKQRLEPKNSSARRIKSEALSVNVMHVVRGEVIDLTDDCD</sequence>
<feature type="compositionally biased region" description="Basic and acidic residues" evidence="1">
    <location>
        <begin position="60"/>
        <end position="75"/>
    </location>
</feature>
<gene>
    <name evidence="2" type="ORF">BD410DRAFT_902370</name>
</gene>
<accession>A0A4Y7PLC4</accession>
<evidence type="ECO:0000256" key="1">
    <source>
        <dbReference type="SAM" id="MobiDB-lite"/>
    </source>
</evidence>
<protein>
    <submittedName>
        <fullName evidence="2">Uncharacterized protein</fullName>
    </submittedName>
</protein>
<evidence type="ECO:0000313" key="3">
    <source>
        <dbReference type="Proteomes" id="UP000294933"/>
    </source>
</evidence>
<evidence type="ECO:0000313" key="2">
    <source>
        <dbReference type="EMBL" id="TDL15856.1"/>
    </source>
</evidence>
<feature type="region of interest" description="Disordered" evidence="1">
    <location>
        <begin position="1"/>
        <end position="110"/>
    </location>
</feature>
<name>A0A4Y7PLC4_9AGAM</name>